<dbReference type="InterPro" id="IPR054471">
    <property type="entry name" value="GPIID_WHD"/>
</dbReference>
<evidence type="ECO:0000313" key="7">
    <source>
        <dbReference type="EMBL" id="QYT01500.1"/>
    </source>
</evidence>
<dbReference type="PANTHER" id="PTHR24166">
    <property type="entry name" value="ROLLING PEBBLES, ISOFORM B"/>
    <property type="match status" value="1"/>
</dbReference>
<dbReference type="Pfam" id="PF01048">
    <property type="entry name" value="PNP_UDP_1"/>
    <property type="match status" value="1"/>
</dbReference>
<dbReference type="SUPFAM" id="SSF48403">
    <property type="entry name" value="Ankyrin repeat"/>
    <property type="match status" value="2"/>
</dbReference>
<dbReference type="Gene3D" id="3.40.50.300">
    <property type="entry name" value="P-loop containing nucleotide triphosphate hydrolases"/>
    <property type="match status" value="1"/>
</dbReference>
<feature type="repeat" description="ANK" evidence="3">
    <location>
        <begin position="943"/>
        <end position="975"/>
    </location>
</feature>
<feature type="domain" description="Nephrocystin 3-like N-terminal" evidence="6">
    <location>
        <begin position="377"/>
        <end position="540"/>
    </location>
</feature>
<evidence type="ECO:0000256" key="1">
    <source>
        <dbReference type="ARBA" id="ARBA00022737"/>
    </source>
</evidence>
<evidence type="ECO:0000313" key="8">
    <source>
        <dbReference type="Proteomes" id="UP000826661"/>
    </source>
</evidence>
<dbReference type="PROSITE" id="PS50088">
    <property type="entry name" value="ANK_REPEAT"/>
    <property type="match status" value="11"/>
</dbReference>
<dbReference type="InterPro" id="IPR002110">
    <property type="entry name" value="Ankyrin_rpt"/>
</dbReference>
<dbReference type="SUPFAM" id="SSF52540">
    <property type="entry name" value="P-loop containing nucleoside triphosphate hydrolases"/>
    <property type="match status" value="1"/>
</dbReference>
<dbReference type="PANTHER" id="PTHR24166:SF48">
    <property type="entry name" value="PROTEIN VAPYRIN"/>
    <property type="match status" value="1"/>
</dbReference>
<feature type="repeat" description="ANK" evidence="3">
    <location>
        <begin position="1341"/>
        <end position="1372"/>
    </location>
</feature>
<dbReference type="InterPro" id="IPR000845">
    <property type="entry name" value="Nucleoside_phosphorylase_d"/>
</dbReference>
<dbReference type="Pfam" id="PF24883">
    <property type="entry name" value="NPHP3_N"/>
    <property type="match status" value="1"/>
</dbReference>
<feature type="repeat" description="ANK" evidence="3">
    <location>
        <begin position="876"/>
        <end position="908"/>
    </location>
</feature>
<keyword evidence="1" id="KW-0677">Repeat</keyword>
<dbReference type="InterPro" id="IPR027417">
    <property type="entry name" value="P-loop_NTPase"/>
</dbReference>
<dbReference type="Gene3D" id="3.40.50.1580">
    <property type="entry name" value="Nucleoside phosphorylase domain"/>
    <property type="match status" value="1"/>
</dbReference>
<dbReference type="InterPro" id="IPR035994">
    <property type="entry name" value="Nucleoside_phosphorylase_sf"/>
</dbReference>
<reference evidence="7 8" key="1">
    <citation type="journal article" date="2021" name="BMC Genomics">
        <title>Telomere-to-telomere genome assembly of asparaginase-producing Trichoderma simmonsii.</title>
        <authorList>
            <person name="Chung D."/>
            <person name="Kwon Y.M."/>
            <person name="Yang Y."/>
        </authorList>
    </citation>
    <scope>NUCLEOTIDE SEQUENCE [LARGE SCALE GENOMIC DNA]</scope>
    <source>
        <strain evidence="7 8">GH-Sj1</strain>
    </source>
</reference>
<evidence type="ECO:0000256" key="2">
    <source>
        <dbReference type="ARBA" id="ARBA00023043"/>
    </source>
</evidence>
<dbReference type="Pfam" id="PF13637">
    <property type="entry name" value="Ank_4"/>
    <property type="match status" value="1"/>
</dbReference>
<name>A0A8G0LIL3_9HYPO</name>
<feature type="repeat" description="ANK" evidence="3">
    <location>
        <begin position="910"/>
        <end position="942"/>
    </location>
</feature>
<dbReference type="Proteomes" id="UP000826661">
    <property type="component" value="Chromosome IV"/>
</dbReference>
<evidence type="ECO:0000256" key="3">
    <source>
        <dbReference type="PROSITE-ProRule" id="PRU00023"/>
    </source>
</evidence>
<dbReference type="EMBL" id="CP075867">
    <property type="protein sequence ID" value="QYT01500.1"/>
    <property type="molecule type" value="Genomic_DNA"/>
</dbReference>
<proteinExistence type="predicted"/>
<dbReference type="GO" id="GO:0009116">
    <property type="term" value="P:nucleoside metabolic process"/>
    <property type="evidence" value="ECO:0007669"/>
    <property type="project" value="InterPro"/>
</dbReference>
<dbReference type="InterPro" id="IPR050889">
    <property type="entry name" value="Dendritic_Spine_Reg/Scaffold"/>
</dbReference>
<feature type="repeat" description="ANK" evidence="3">
    <location>
        <begin position="1077"/>
        <end position="1109"/>
    </location>
</feature>
<protein>
    <submittedName>
        <fullName evidence="7">ANK_REP_REGION domain-containing protein</fullName>
    </submittedName>
</protein>
<dbReference type="PROSITE" id="PS50297">
    <property type="entry name" value="ANK_REP_REGION"/>
    <property type="match status" value="10"/>
</dbReference>
<dbReference type="SMART" id="SM00248">
    <property type="entry name" value="ANK"/>
    <property type="match status" value="15"/>
</dbReference>
<evidence type="ECO:0000259" key="6">
    <source>
        <dbReference type="Pfam" id="PF24883"/>
    </source>
</evidence>
<feature type="repeat" description="ANK" evidence="3">
    <location>
        <begin position="1177"/>
        <end position="1209"/>
    </location>
</feature>
<sequence>MTFQFEHMQRPTILLAFHRKLVFEAIMASKPLSYNDYAVGWICALSEERTAATAMLDEKHDPLPISNPHDANSYTFGAIGKHNVIVVCLPEGETGTNSAASVIMQLVNTFPSIKFGLLVGIGGGIPPRVRLGDIVVSTPVGEYPGVVQWDLGKATGTGFVRTGSLDRPPKALLSALTTMKTNHEMEGHKISQFLEELAQKWPRLASKYTWNNKLKDTLSEHENADDEKTPGDPKIHYGLIASGNQVIKDDFMRDEINARLGGQVLCVEMEAAGVMNNFPCLVIRGISDYADSKKNDDWRGYAASIAAAFTKELLQIVRPTQIEGEPSAKDVLNQVYQSVGHIQLKVDEQEEKQILDWLTPIDYGSLHSDYYKRLQPGTGEWFLERKEFQDWITGSNSTLFCYGIPGAGKTILASLAISHVSSKFRCNSEIGIIYVYFNYNRHEDQDFQKLIASLLKQLAGGLHHLPESTKQLYNEHSKKRTRASLEELKTNLKCVLKEYAKIFIILDALDECQIFELNLLFSELFELQKEHKMKLLAISRPIPEIMDLFNNSNVTKLQICAKTSDVTTYIEAHMDRLSRVTRRNEIIREDIKTNISEAVDGMFLLAKIYLDLLQDKTTVNDIRRQLAIFKSRNAENNSDQKGKVLAYAYEQAIERIRNQKEGIRSLAMRALAWVTLAKRQITTSELQHALATQDGMTTISHDDLPDLTDITSACVGLLTIDEESHIVRLVHYTTHEYLEQTQNSWFPSAEESILRGCLTYLSFEIFKSGPCQSDEAFEHRMESFPLFHYAAKHWNRHLSRNTQTIEEVAHFLESQTNVEASMQVQFAQKQHPLHQNYSQDFLPNMTGLHAAAVLGLTEATKLLLERGCDPDTMDGYNYTPLSWASFFGHEVVVELLVIAGANLEVRDLNNERTPLLWASARGHEAVVKLLLEKGSDINAQDSVGQTPLSVAVRYEHKAIVELLRQNGGTIDAKDPVNLKLVYHDGILPLWALTSVGESNSLNLPQDPEESRYIVPETGSDVDPDLYWVIESGDVGLYAKDDDGRTLLSYYAELGRRNSIQLLIETGKVNLDETDDKTDMTPLHWAAKNGHTSVVELLVNAGAQLEIKEKERQMTALGLAICHNRKEIFDFLLQRDANIHVSDIDGKTTLYNAAIWGEIRIIQQLVDRGIDINARSWGGQTALFAAVLMQNLDAVRILIEEGADVNVLAENGLMPLHYAISRNIDITRLLIERGADVNAIQGGLTPTFIAAMHGRIDIVRLLVEMGADINARMDDGLTALLSSIWFGNTDAIQALIDLGADVNARDDAGRSPLNLAIRTDNVPAIKILVGTDDVDINRPDAEGTTPIMLAMLRKRHDIVRLLLQSGKITNYGS</sequence>
<dbReference type="PRINTS" id="PR01415">
    <property type="entry name" value="ANKYRIN"/>
</dbReference>
<feature type="repeat" description="ANK" evidence="3">
    <location>
        <begin position="1144"/>
        <end position="1176"/>
    </location>
</feature>
<feature type="repeat" description="ANK" evidence="3">
    <location>
        <begin position="1241"/>
        <end position="1273"/>
    </location>
</feature>
<dbReference type="Pfam" id="PF12796">
    <property type="entry name" value="Ank_2"/>
    <property type="match status" value="5"/>
</dbReference>
<gene>
    <name evidence="7" type="ORF">H0G86_008537</name>
</gene>
<feature type="domain" description="Nucleoside phosphorylase" evidence="4">
    <location>
        <begin position="41"/>
        <end position="312"/>
    </location>
</feature>
<evidence type="ECO:0000259" key="5">
    <source>
        <dbReference type="Pfam" id="PF22939"/>
    </source>
</evidence>
<keyword evidence="8" id="KW-1185">Reference proteome</keyword>
<dbReference type="Gene3D" id="1.25.40.20">
    <property type="entry name" value="Ankyrin repeat-containing domain"/>
    <property type="match status" value="3"/>
</dbReference>
<keyword evidence="2 3" id="KW-0040">ANK repeat</keyword>
<feature type="repeat" description="ANK" evidence="3">
    <location>
        <begin position="1274"/>
        <end position="1306"/>
    </location>
</feature>
<feature type="repeat" description="ANK" evidence="3">
    <location>
        <begin position="1210"/>
        <end position="1241"/>
    </location>
</feature>
<dbReference type="GO" id="GO:0003824">
    <property type="term" value="F:catalytic activity"/>
    <property type="evidence" value="ECO:0007669"/>
    <property type="project" value="InterPro"/>
</dbReference>
<dbReference type="Pfam" id="PF22939">
    <property type="entry name" value="WHD_GPIID"/>
    <property type="match status" value="1"/>
</dbReference>
<organism evidence="7 8">
    <name type="scientific">Trichoderma simmonsii</name>
    <dbReference type="NCBI Taxonomy" id="1491479"/>
    <lineage>
        <taxon>Eukaryota</taxon>
        <taxon>Fungi</taxon>
        <taxon>Dikarya</taxon>
        <taxon>Ascomycota</taxon>
        <taxon>Pezizomycotina</taxon>
        <taxon>Sordariomycetes</taxon>
        <taxon>Hypocreomycetidae</taxon>
        <taxon>Hypocreales</taxon>
        <taxon>Hypocreaceae</taxon>
        <taxon>Trichoderma</taxon>
    </lineage>
</organism>
<feature type="repeat" description="ANK" evidence="3">
    <location>
        <begin position="843"/>
        <end position="875"/>
    </location>
</feature>
<dbReference type="InterPro" id="IPR056884">
    <property type="entry name" value="NPHP3-like_N"/>
</dbReference>
<dbReference type="InterPro" id="IPR036770">
    <property type="entry name" value="Ankyrin_rpt-contain_sf"/>
</dbReference>
<evidence type="ECO:0000259" key="4">
    <source>
        <dbReference type="Pfam" id="PF01048"/>
    </source>
</evidence>
<dbReference type="SUPFAM" id="SSF53167">
    <property type="entry name" value="Purine and uridine phosphorylases"/>
    <property type="match status" value="1"/>
</dbReference>
<accession>A0A8G0LIL3</accession>
<feature type="domain" description="GPI inositol-deacylase winged helix" evidence="5">
    <location>
        <begin position="662"/>
        <end position="740"/>
    </location>
</feature>